<feature type="transmembrane region" description="Helical" evidence="7">
    <location>
        <begin position="535"/>
        <end position="555"/>
    </location>
</feature>
<dbReference type="GO" id="GO:0005886">
    <property type="term" value="C:plasma membrane"/>
    <property type="evidence" value="ECO:0007669"/>
    <property type="project" value="TreeGrafter"/>
</dbReference>
<dbReference type="GO" id="GO:0008324">
    <property type="term" value="F:monoatomic cation transmembrane transporter activity"/>
    <property type="evidence" value="ECO:0007669"/>
    <property type="project" value="InterPro"/>
</dbReference>
<evidence type="ECO:0000256" key="5">
    <source>
        <dbReference type="ARBA" id="ARBA00022989"/>
    </source>
</evidence>
<gene>
    <name evidence="9" type="ORF">IQ235_14350</name>
</gene>
<dbReference type="InterPro" id="IPR031312">
    <property type="entry name" value="Na/sul_symport_CS"/>
</dbReference>
<dbReference type="Pfam" id="PF02080">
    <property type="entry name" value="TrkA_C"/>
    <property type="match status" value="2"/>
</dbReference>
<evidence type="ECO:0000256" key="2">
    <source>
        <dbReference type="ARBA" id="ARBA00022448"/>
    </source>
</evidence>
<feature type="transmembrane region" description="Helical" evidence="7">
    <location>
        <begin position="406"/>
        <end position="439"/>
    </location>
</feature>
<dbReference type="InterPro" id="IPR004680">
    <property type="entry name" value="Cit_transptr-like_dom"/>
</dbReference>
<evidence type="ECO:0000313" key="9">
    <source>
        <dbReference type="EMBL" id="MBE9041960.1"/>
    </source>
</evidence>
<dbReference type="GO" id="GO:0006813">
    <property type="term" value="P:potassium ion transport"/>
    <property type="evidence" value="ECO:0007669"/>
    <property type="project" value="InterPro"/>
</dbReference>
<dbReference type="InterPro" id="IPR006037">
    <property type="entry name" value="RCK_C"/>
</dbReference>
<dbReference type="Pfam" id="PF03600">
    <property type="entry name" value="CitMHS"/>
    <property type="match status" value="1"/>
</dbReference>
<evidence type="ECO:0000256" key="6">
    <source>
        <dbReference type="ARBA" id="ARBA00023136"/>
    </source>
</evidence>
<evidence type="ECO:0000256" key="1">
    <source>
        <dbReference type="ARBA" id="ARBA00004141"/>
    </source>
</evidence>
<protein>
    <submittedName>
        <fullName evidence="9">SLC13 family permease</fullName>
    </submittedName>
</protein>
<feature type="domain" description="RCK C-terminal" evidence="8">
    <location>
        <begin position="209"/>
        <end position="293"/>
    </location>
</feature>
<comment type="caution">
    <text evidence="9">The sequence shown here is derived from an EMBL/GenBank/DDBJ whole genome shotgun (WGS) entry which is preliminary data.</text>
</comment>
<dbReference type="RefSeq" id="WP_264322146.1">
    <property type="nucleotide sequence ID" value="NZ_JADEXN010000273.1"/>
</dbReference>
<feature type="transmembrane region" description="Helical" evidence="7">
    <location>
        <begin position="451"/>
        <end position="470"/>
    </location>
</feature>
<dbReference type="PANTHER" id="PTHR43652:SF2">
    <property type="entry name" value="BASIC AMINO ACID ANTIPORTER YFCC-RELATED"/>
    <property type="match status" value="1"/>
</dbReference>
<dbReference type="Gene3D" id="3.30.70.1450">
    <property type="entry name" value="Regulator of K+ conductance, C-terminal domain"/>
    <property type="match status" value="2"/>
</dbReference>
<dbReference type="AlphaFoldDB" id="A0A928W2C0"/>
<evidence type="ECO:0000256" key="4">
    <source>
        <dbReference type="ARBA" id="ARBA00022737"/>
    </source>
</evidence>
<accession>A0A928W2C0</accession>
<dbReference type="InterPro" id="IPR051679">
    <property type="entry name" value="DASS-Related_Transporters"/>
</dbReference>
<keyword evidence="6 7" id="KW-0472">Membrane</keyword>
<dbReference type="PROSITE" id="PS51202">
    <property type="entry name" value="RCK_C"/>
    <property type="match status" value="2"/>
</dbReference>
<organism evidence="9 10">
    <name type="scientific">Zarconia navalis LEGE 11467</name>
    <dbReference type="NCBI Taxonomy" id="1828826"/>
    <lineage>
        <taxon>Bacteria</taxon>
        <taxon>Bacillati</taxon>
        <taxon>Cyanobacteriota</taxon>
        <taxon>Cyanophyceae</taxon>
        <taxon>Oscillatoriophycideae</taxon>
        <taxon>Oscillatoriales</taxon>
        <taxon>Oscillatoriales incertae sedis</taxon>
        <taxon>Zarconia</taxon>
        <taxon>Zarconia navalis</taxon>
    </lineage>
</organism>
<keyword evidence="10" id="KW-1185">Reference proteome</keyword>
<dbReference type="PANTHER" id="PTHR43652">
    <property type="entry name" value="BASIC AMINO ACID ANTIPORTER YFCC-RELATED"/>
    <property type="match status" value="1"/>
</dbReference>
<name>A0A928W2C0_9CYAN</name>
<keyword evidence="4" id="KW-0677">Repeat</keyword>
<dbReference type="SUPFAM" id="SSF116726">
    <property type="entry name" value="TrkA C-terminal domain-like"/>
    <property type="match status" value="2"/>
</dbReference>
<feature type="domain" description="RCK C-terminal" evidence="8">
    <location>
        <begin position="303"/>
        <end position="389"/>
    </location>
</feature>
<feature type="transmembrane region" description="Helical" evidence="7">
    <location>
        <begin position="23"/>
        <end position="42"/>
    </location>
</feature>
<evidence type="ECO:0000313" key="10">
    <source>
        <dbReference type="Proteomes" id="UP000621799"/>
    </source>
</evidence>
<feature type="transmembrane region" description="Helical" evidence="7">
    <location>
        <begin position="54"/>
        <end position="74"/>
    </location>
</feature>
<feature type="transmembrane region" description="Helical" evidence="7">
    <location>
        <begin position="491"/>
        <end position="510"/>
    </location>
</feature>
<feature type="transmembrane region" description="Helical" evidence="7">
    <location>
        <begin position="575"/>
        <end position="595"/>
    </location>
</feature>
<feature type="transmembrane region" description="Helical" evidence="7">
    <location>
        <begin position="139"/>
        <end position="160"/>
    </location>
</feature>
<dbReference type="Proteomes" id="UP000621799">
    <property type="component" value="Unassembled WGS sequence"/>
</dbReference>
<keyword evidence="3 7" id="KW-0812">Transmembrane</keyword>
<feature type="transmembrane region" description="Helical" evidence="7">
    <location>
        <begin position="180"/>
        <end position="200"/>
    </location>
</feature>
<evidence type="ECO:0000256" key="3">
    <source>
        <dbReference type="ARBA" id="ARBA00022692"/>
    </source>
</evidence>
<comment type="subcellular location">
    <subcellularLocation>
        <location evidence="1">Membrane</location>
        <topology evidence="1">Multi-pass membrane protein</topology>
    </subcellularLocation>
</comment>
<dbReference type="EMBL" id="JADEXN010000273">
    <property type="protein sequence ID" value="MBE9041960.1"/>
    <property type="molecule type" value="Genomic_DNA"/>
</dbReference>
<dbReference type="CDD" id="cd01115">
    <property type="entry name" value="SLC13_permease"/>
    <property type="match status" value="1"/>
</dbReference>
<reference evidence="9" key="1">
    <citation type="submission" date="2020-10" db="EMBL/GenBank/DDBJ databases">
        <authorList>
            <person name="Castelo-Branco R."/>
            <person name="Eusebio N."/>
            <person name="Adriana R."/>
            <person name="Vieira A."/>
            <person name="Brugerolle De Fraissinette N."/>
            <person name="Rezende De Castro R."/>
            <person name="Schneider M.P."/>
            <person name="Vasconcelos V."/>
            <person name="Leao P.N."/>
        </authorList>
    </citation>
    <scope>NUCLEOTIDE SEQUENCE</scope>
    <source>
        <strain evidence="9">LEGE 11467</strain>
    </source>
</reference>
<proteinExistence type="predicted"/>
<feature type="transmembrane region" description="Helical" evidence="7">
    <location>
        <begin position="94"/>
        <end position="118"/>
    </location>
</feature>
<dbReference type="InterPro" id="IPR036721">
    <property type="entry name" value="RCK_C_sf"/>
</dbReference>
<dbReference type="PROSITE" id="PS01271">
    <property type="entry name" value="NA_SULFATE"/>
    <property type="match status" value="1"/>
</dbReference>
<evidence type="ECO:0000259" key="8">
    <source>
        <dbReference type="PROSITE" id="PS51202"/>
    </source>
</evidence>
<keyword evidence="5 7" id="KW-1133">Transmembrane helix</keyword>
<evidence type="ECO:0000256" key="7">
    <source>
        <dbReference type="SAM" id="Phobius"/>
    </source>
</evidence>
<sequence length="597" mass="65377">MSPIVLTLGVVIAALICFITEWFPIDITAIIVAVILMVLGLVEPEEGISGFGNTATITVMAMFILSGGIAKTGAMQVMRDFLLKWGGKRPSQQIFLMGILLGPITAFINNTAVVAVFLPIVEEWCKKREISTSKLLIPLSYVTILGGMMTLLGTSTNILASGISLSLGYREFSLFEFTKVGIILFIIGIAYLSIFAPRLLPDRKQSDGEQLSRDYGIKDYVSEVVVKPRSSLVGQTLRSSEIQRKFDLDILEIIRNDSHFPQPIADKKLEVGDILIVRGGRTDLLNIREERGVDILPDVEFSNNFFSEQQVSTEEGVAEVLILSSSNLIGSTLKDLRFRQRYNATVLAIRRGQDLVRDRMGRVPLKFGDLLLVQAPKQSLLGLQTSRDLLVIEQRDVENLRQEKALVAISIAMGVVLSSAFGILPILVSALAGVVLMVVTGCLKPGEIYESVRWDIIFLLAGLIPMGIAMDKSGTTQWLADKLVAIGGEMSGYWILLSFFIATIILTEILSNNASVVLMIPVAVKVAETLNLNPYAFMFAVTLAASNSYLTPIGYQTNTMVYGAGGYKFLDFTKVGVPLSLMMTILAPLLIIKFYGL</sequence>
<keyword evidence="2" id="KW-0813">Transport</keyword>